<accession>A0ABP9FED6</accession>
<dbReference type="RefSeq" id="WP_345336956.1">
    <property type="nucleotide sequence ID" value="NZ_BAABJZ010000102.1"/>
</dbReference>
<evidence type="ECO:0000313" key="4">
    <source>
        <dbReference type="Proteomes" id="UP001499988"/>
    </source>
</evidence>
<dbReference type="Pfam" id="PF02657">
    <property type="entry name" value="SufE"/>
    <property type="match status" value="1"/>
</dbReference>
<sequence length="147" mass="16012">MMTPEPSLFLSSPLGRELTQATLSQELMAQPHWQGRYRILMKLGNRMAKLAPELQQAAAAVAGCESATWLYHYQQAGRHYFLADSDSRIVRGLLVLVLAAANGRSAEQLAQLDLAAWFAQLGLADHLSPSRSNGLNAVVEAILQRGG</sequence>
<comment type="similarity">
    <text evidence="1">Belongs to the SufE family.</text>
</comment>
<gene>
    <name evidence="3" type="primary">csdE</name>
    <name evidence="3" type="ORF">GCM10023333_36870</name>
</gene>
<feature type="domain" description="Fe-S metabolism associated" evidence="2">
    <location>
        <begin position="26"/>
        <end position="143"/>
    </location>
</feature>
<organism evidence="3 4">
    <name type="scientific">Ferrimonas pelagia</name>
    <dbReference type="NCBI Taxonomy" id="1177826"/>
    <lineage>
        <taxon>Bacteria</taxon>
        <taxon>Pseudomonadati</taxon>
        <taxon>Pseudomonadota</taxon>
        <taxon>Gammaproteobacteria</taxon>
        <taxon>Alteromonadales</taxon>
        <taxon>Ferrimonadaceae</taxon>
        <taxon>Ferrimonas</taxon>
    </lineage>
</organism>
<evidence type="ECO:0000259" key="2">
    <source>
        <dbReference type="Pfam" id="PF02657"/>
    </source>
</evidence>
<name>A0ABP9FED6_9GAMM</name>
<dbReference type="Gene3D" id="3.90.1010.10">
    <property type="match status" value="1"/>
</dbReference>
<dbReference type="PANTHER" id="PTHR43597">
    <property type="entry name" value="SULFUR ACCEPTOR PROTEIN CSDE"/>
    <property type="match status" value="1"/>
</dbReference>
<evidence type="ECO:0000256" key="1">
    <source>
        <dbReference type="ARBA" id="ARBA00010282"/>
    </source>
</evidence>
<evidence type="ECO:0000313" key="3">
    <source>
        <dbReference type="EMBL" id="GAA4899795.1"/>
    </source>
</evidence>
<comment type="caution">
    <text evidence="3">The sequence shown here is derived from an EMBL/GenBank/DDBJ whole genome shotgun (WGS) entry which is preliminary data.</text>
</comment>
<dbReference type="InterPro" id="IPR003808">
    <property type="entry name" value="Fe-S_metab-assoc_dom"/>
</dbReference>
<reference evidence="4" key="1">
    <citation type="journal article" date="2019" name="Int. J. Syst. Evol. Microbiol.">
        <title>The Global Catalogue of Microorganisms (GCM) 10K type strain sequencing project: providing services to taxonomists for standard genome sequencing and annotation.</title>
        <authorList>
            <consortium name="The Broad Institute Genomics Platform"/>
            <consortium name="The Broad Institute Genome Sequencing Center for Infectious Disease"/>
            <person name="Wu L."/>
            <person name="Ma J."/>
        </authorList>
    </citation>
    <scope>NUCLEOTIDE SEQUENCE [LARGE SCALE GENOMIC DNA]</scope>
    <source>
        <strain evidence="4">JCM 18401</strain>
    </source>
</reference>
<dbReference type="PANTHER" id="PTHR43597:SF5">
    <property type="entry name" value="SUFE-LIKE PROTEIN 2, CHLOROPLASTIC"/>
    <property type="match status" value="1"/>
</dbReference>
<dbReference type="Proteomes" id="UP001499988">
    <property type="component" value="Unassembled WGS sequence"/>
</dbReference>
<dbReference type="SUPFAM" id="SSF82649">
    <property type="entry name" value="SufE/NifU"/>
    <property type="match status" value="1"/>
</dbReference>
<protein>
    <submittedName>
        <fullName evidence="3">Cysteine desulfurase sulfur acceptor subunit CsdE</fullName>
    </submittedName>
</protein>
<proteinExistence type="inferred from homology"/>
<keyword evidence="4" id="KW-1185">Reference proteome</keyword>
<dbReference type="EMBL" id="BAABJZ010000102">
    <property type="protein sequence ID" value="GAA4899795.1"/>
    <property type="molecule type" value="Genomic_DNA"/>
</dbReference>